<dbReference type="OrthoDB" id="1932741at2759"/>
<protein>
    <recommendedName>
        <fullName evidence="3">Endonuclease/exonuclease/phosphatase domain-containing protein</fullName>
    </recommendedName>
</protein>
<dbReference type="Proteomes" id="UP000631114">
    <property type="component" value="Unassembled WGS sequence"/>
</dbReference>
<comment type="caution">
    <text evidence="1">The sequence shown here is derived from an EMBL/GenBank/DDBJ whole genome shotgun (WGS) entry which is preliminary data.</text>
</comment>
<dbReference type="PANTHER" id="PTHR33710:SF77">
    <property type="entry name" value="DNASE I-LIKE SUPERFAMILY PROTEIN"/>
    <property type="match status" value="1"/>
</dbReference>
<name>A0A835LMS2_9MAGN</name>
<evidence type="ECO:0008006" key="3">
    <source>
        <dbReference type="Google" id="ProtNLM"/>
    </source>
</evidence>
<gene>
    <name evidence="1" type="ORF">IFM89_019718</name>
</gene>
<organism evidence="1 2">
    <name type="scientific">Coptis chinensis</name>
    <dbReference type="NCBI Taxonomy" id="261450"/>
    <lineage>
        <taxon>Eukaryota</taxon>
        <taxon>Viridiplantae</taxon>
        <taxon>Streptophyta</taxon>
        <taxon>Embryophyta</taxon>
        <taxon>Tracheophyta</taxon>
        <taxon>Spermatophyta</taxon>
        <taxon>Magnoliopsida</taxon>
        <taxon>Ranunculales</taxon>
        <taxon>Ranunculaceae</taxon>
        <taxon>Coptidoideae</taxon>
        <taxon>Coptis</taxon>
    </lineage>
</organism>
<sequence length="140" mass="16784">MSKIDRVLLTNEKWLEIWNNSIADFKPTGVSDHSPCIVSWAERSKEQIHSFKFYNFWTNDDSLYKVIEDRWKQPVERNPMFVFTRKFKLLKKDIKLWAKSKFSNLEKRINDARIQLEAIQRQLQAQPRNTSLAQEEHSLT</sequence>
<evidence type="ECO:0000313" key="1">
    <source>
        <dbReference type="EMBL" id="KAF9592991.1"/>
    </source>
</evidence>
<keyword evidence="2" id="KW-1185">Reference proteome</keyword>
<proteinExistence type="predicted"/>
<evidence type="ECO:0000313" key="2">
    <source>
        <dbReference type="Proteomes" id="UP000631114"/>
    </source>
</evidence>
<dbReference type="AlphaFoldDB" id="A0A835LMS2"/>
<dbReference type="PANTHER" id="PTHR33710">
    <property type="entry name" value="BNAC02G09200D PROTEIN"/>
    <property type="match status" value="1"/>
</dbReference>
<accession>A0A835LMS2</accession>
<dbReference type="EMBL" id="JADFTS010000008">
    <property type="protein sequence ID" value="KAF9592991.1"/>
    <property type="molecule type" value="Genomic_DNA"/>
</dbReference>
<reference evidence="1 2" key="1">
    <citation type="submission" date="2020-10" db="EMBL/GenBank/DDBJ databases">
        <title>The Coptis chinensis genome and diversification of protoberbering-type alkaloids.</title>
        <authorList>
            <person name="Wang B."/>
            <person name="Shu S."/>
            <person name="Song C."/>
            <person name="Liu Y."/>
        </authorList>
    </citation>
    <scope>NUCLEOTIDE SEQUENCE [LARGE SCALE GENOMIC DNA]</scope>
    <source>
        <strain evidence="1">HL-2020</strain>
        <tissue evidence="1">Leaf</tissue>
    </source>
</reference>